<dbReference type="AlphaFoldDB" id="Q7UWR3"/>
<dbReference type="STRING" id="243090.RB1854"/>
<dbReference type="InterPro" id="IPR029062">
    <property type="entry name" value="Class_I_gatase-like"/>
</dbReference>
<dbReference type="Gene3D" id="3.40.50.880">
    <property type="match status" value="1"/>
</dbReference>
<organism evidence="4 5">
    <name type="scientific">Rhodopirellula baltica (strain DSM 10527 / NCIMB 13988 / SH1)</name>
    <dbReference type="NCBI Taxonomy" id="243090"/>
    <lineage>
        <taxon>Bacteria</taxon>
        <taxon>Pseudomonadati</taxon>
        <taxon>Planctomycetota</taxon>
        <taxon>Planctomycetia</taxon>
        <taxon>Pirellulales</taxon>
        <taxon>Pirellulaceae</taxon>
        <taxon>Rhodopirellula</taxon>
    </lineage>
</organism>
<feature type="domain" description="3-keto-alpha-glucoside-1,2-lyase/3-keto-2-hydroxy-glucal hydratase" evidence="3">
    <location>
        <begin position="519"/>
        <end position="700"/>
    </location>
</feature>
<dbReference type="Proteomes" id="UP000001025">
    <property type="component" value="Chromosome"/>
</dbReference>
<dbReference type="PANTHER" id="PTHR40469">
    <property type="entry name" value="SECRETED GLYCOSYL HYDROLASE"/>
    <property type="match status" value="1"/>
</dbReference>
<dbReference type="SUPFAM" id="SSF52317">
    <property type="entry name" value="Class I glutamine amidotransferase-like"/>
    <property type="match status" value="1"/>
</dbReference>
<evidence type="ECO:0000313" key="4">
    <source>
        <dbReference type="EMBL" id="CAD72299.1"/>
    </source>
</evidence>
<dbReference type="OrthoDB" id="9780017at2"/>
<evidence type="ECO:0000256" key="1">
    <source>
        <dbReference type="SAM" id="MobiDB-lite"/>
    </source>
</evidence>
<dbReference type="Pfam" id="PF06439">
    <property type="entry name" value="3keto-disac_hyd"/>
    <property type="match status" value="1"/>
</dbReference>
<dbReference type="eggNOG" id="COG3828">
    <property type="taxonomic scope" value="Bacteria"/>
</dbReference>
<feature type="compositionally biased region" description="Polar residues" evidence="1">
    <location>
        <begin position="499"/>
        <end position="508"/>
    </location>
</feature>
<proteinExistence type="predicted"/>
<feature type="region of interest" description="Disordered" evidence="1">
    <location>
        <begin position="479"/>
        <end position="511"/>
    </location>
</feature>
<feature type="domain" description="ThuA-like" evidence="2">
    <location>
        <begin position="221"/>
        <end position="463"/>
    </location>
</feature>
<reference evidence="4 5" key="1">
    <citation type="journal article" date="2003" name="Proc. Natl. Acad. Sci. U.S.A.">
        <title>Complete genome sequence of the marine planctomycete Pirellula sp. strain 1.</title>
        <authorList>
            <person name="Gloeckner F.O."/>
            <person name="Kube M."/>
            <person name="Bauer M."/>
            <person name="Teeling H."/>
            <person name="Lombardot T."/>
            <person name="Ludwig W."/>
            <person name="Gade D."/>
            <person name="Beck A."/>
            <person name="Borzym K."/>
            <person name="Heitmann K."/>
            <person name="Rabus R."/>
            <person name="Schlesner H."/>
            <person name="Amann R."/>
            <person name="Reinhardt R."/>
        </authorList>
    </citation>
    <scope>NUCLEOTIDE SEQUENCE [LARGE SCALE GENOMIC DNA]</scope>
    <source>
        <strain evidence="5">DSM 10527 / NCIMB 13988 / SH1</strain>
    </source>
</reference>
<dbReference type="EMBL" id="BX294136">
    <property type="protein sequence ID" value="CAD72299.1"/>
    <property type="molecule type" value="Genomic_DNA"/>
</dbReference>
<name>Q7UWR3_RHOBA</name>
<dbReference type="PATRIC" id="fig|243090.15.peg.851"/>
<sequence>MICRVTRQTRLSELYASAASSDLSFGSVAGNKAIAGIPRSTARLAAATISDSPSRFTPGSDPTGCWPDPSITKSGQIRSSTDKVVSRTRRRDQSVARTRRNRVAGKAARGAGEPENWDKTNTHRIDRGTAADVIFGHSSAARCFHFASQNVPSLPGRSAKLIPRSITFGKGRFRISPRPTHPTDSTPMKFRLCTLLAAFAVLTSSTVAVAQDSADSKPLNVLLIDGQNNHKWKETTPLIQATLESGDFAKVTVATAPGKGEDKAGFAPKFADYDVVVSNYNGEAWSSETEKAFEAYVSAGGGFVTVHAADNSFPNWNAYNRMIGLGGWGGRNEKDGPYVRWKEDQKKFTRDMSKGGGGQHGKRVPFMMVVRDASHPITAGLPKSFLQVADELYGKLRGPAENMNVLATAYSNPATGGTGEHEPILMTIEFGKGRVFHTTLGHDVPAMNGLAFQTSLRRGTQWAATGEVTLPAVSAAKMGSDEAATGDPAKASEVEDNGQAASSNSNVNFDAAPDLKADGWKSLFDGKTLDGWNRKNGTAKYRVENGTIVGTTSEGSPNSFLCSDENYDNFELTFEVNVDEGLNSGVQIRSQSREKGGRVYGPQVEIESAPGEAGYIYSEATGRGWITKEQPIKDAYKNGKFNRYLVRAHGNRIQVWIGDQKISDIQDPESSTDGFLGLQVHGIKAGTGPYEVSWRDIKIRNLN</sequence>
<dbReference type="Gene3D" id="2.60.120.560">
    <property type="entry name" value="Exo-inulinase, domain 1"/>
    <property type="match status" value="1"/>
</dbReference>
<evidence type="ECO:0000313" key="5">
    <source>
        <dbReference type="Proteomes" id="UP000001025"/>
    </source>
</evidence>
<evidence type="ECO:0000259" key="3">
    <source>
        <dbReference type="Pfam" id="PF06439"/>
    </source>
</evidence>
<gene>
    <name evidence="4" type="ordered locus">RB1854</name>
</gene>
<evidence type="ECO:0008006" key="6">
    <source>
        <dbReference type="Google" id="ProtNLM"/>
    </source>
</evidence>
<protein>
    <recommendedName>
        <fullName evidence="6">Secreted glycosyl hydrolase</fullName>
    </recommendedName>
</protein>
<dbReference type="HOGENOM" id="CLU_392257_0_0_0"/>
<dbReference type="InterPro" id="IPR010496">
    <property type="entry name" value="AL/BT2_dom"/>
</dbReference>
<dbReference type="KEGG" id="rba:RB1854"/>
<dbReference type="Pfam" id="PF06283">
    <property type="entry name" value="ThuA"/>
    <property type="match status" value="1"/>
</dbReference>
<dbReference type="GO" id="GO:0016787">
    <property type="term" value="F:hydrolase activity"/>
    <property type="evidence" value="ECO:0007669"/>
    <property type="project" value="InterPro"/>
</dbReference>
<feature type="region of interest" description="Disordered" evidence="1">
    <location>
        <begin position="74"/>
        <end position="121"/>
    </location>
</feature>
<accession>Q7UWR3</accession>
<dbReference type="PANTHER" id="PTHR40469:SF2">
    <property type="entry name" value="GALACTOSE-BINDING DOMAIN-LIKE SUPERFAMILY PROTEIN"/>
    <property type="match status" value="1"/>
</dbReference>
<dbReference type="InParanoid" id="Q7UWR3"/>
<evidence type="ECO:0000259" key="2">
    <source>
        <dbReference type="Pfam" id="PF06283"/>
    </source>
</evidence>
<keyword evidence="5" id="KW-1185">Reference proteome</keyword>
<dbReference type="InterPro" id="IPR029010">
    <property type="entry name" value="ThuA-like"/>
</dbReference>
<dbReference type="EnsemblBacteria" id="CAD72299">
    <property type="protein sequence ID" value="CAD72299"/>
    <property type="gene ID" value="RB1854"/>
</dbReference>